<dbReference type="InterPro" id="IPR001611">
    <property type="entry name" value="Leu-rich_rpt"/>
</dbReference>
<dbReference type="PANTHER" id="PTHR13318:SF19">
    <property type="entry name" value="F-BOX_LRR-REPEAT PROTEIN 5"/>
    <property type="match status" value="1"/>
</dbReference>
<dbReference type="SUPFAM" id="SSF52047">
    <property type="entry name" value="RNI-like"/>
    <property type="match status" value="1"/>
</dbReference>
<dbReference type="InterPro" id="IPR006553">
    <property type="entry name" value="Leu-rich_rpt_Cys-con_subtyp"/>
</dbReference>
<name>A0A3R7SQI0_PENVA</name>
<dbReference type="Gene3D" id="3.80.10.10">
    <property type="entry name" value="Ribonuclease Inhibitor"/>
    <property type="match status" value="2"/>
</dbReference>
<comment type="caution">
    <text evidence="1">The sequence shown here is derived from an EMBL/GenBank/DDBJ whole genome shotgun (WGS) entry which is preliminary data.</text>
</comment>
<dbReference type="AlphaFoldDB" id="A0A3R7SQI0"/>
<proteinExistence type="predicted"/>
<dbReference type="PANTHER" id="PTHR13318">
    <property type="entry name" value="PARTNER OF PAIRED, ISOFORM B-RELATED"/>
    <property type="match status" value="1"/>
</dbReference>
<dbReference type="STRING" id="6689.A0A3R7SQI0"/>
<evidence type="ECO:0000313" key="1">
    <source>
        <dbReference type="EMBL" id="ROT70766.1"/>
    </source>
</evidence>
<dbReference type="EMBL" id="QCYY01002388">
    <property type="protein sequence ID" value="ROT70766.1"/>
    <property type="molecule type" value="Genomic_DNA"/>
</dbReference>
<protein>
    <submittedName>
        <fullName evidence="1">Putative F-box/LRR-repeat protein 5</fullName>
    </submittedName>
</protein>
<accession>A0A3R7SQI0</accession>
<dbReference type="Pfam" id="PF13516">
    <property type="entry name" value="LRR_6"/>
    <property type="match status" value="2"/>
</dbReference>
<dbReference type="OrthoDB" id="6370729at2759"/>
<reference evidence="1 2" key="1">
    <citation type="submission" date="2018-04" db="EMBL/GenBank/DDBJ databases">
        <authorList>
            <person name="Zhang X."/>
            <person name="Yuan J."/>
            <person name="Li F."/>
            <person name="Xiang J."/>
        </authorList>
    </citation>
    <scope>NUCLEOTIDE SEQUENCE [LARGE SCALE GENOMIC DNA]</scope>
    <source>
        <tissue evidence="1">Muscle</tissue>
    </source>
</reference>
<dbReference type="GO" id="GO:0019005">
    <property type="term" value="C:SCF ubiquitin ligase complex"/>
    <property type="evidence" value="ECO:0007669"/>
    <property type="project" value="TreeGrafter"/>
</dbReference>
<dbReference type="SMART" id="SM00367">
    <property type="entry name" value="LRR_CC"/>
    <property type="match status" value="4"/>
</dbReference>
<gene>
    <name evidence="1" type="ORF">C7M84_010944</name>
</gene>
<sequence>MLKLYDLTFHSLPSLVKWVLPRVGAAVSTLVLDTGRGITSRLLHNALLLCPAIVNLSVAHTQIDYYSFKGLWFQGSLQCLKHLDLQGCELIDDSALECLAQCAYPARCPMAKGSLYCPYDVNPFAYNVGLRSEILASPFETEVCQQCGAMRDCFCPGYGISSAGLRANEQDIEEICCYMGNYNSPPGLQGNLSCRRPEYETRSVNTCNFMQQSFSDSRYEEFDNGVRKIQLTSLNLSGCWRVTDEGLFALLDSGIVVDISHLDVSGCFQLTGEGLEIFTETCPSLQPEKLSYCDNITDGPYPNLANGCANLCNPLRVCCRNGR</sequence>
<dbReference type="InterPro" id="IPR032675">
    <property type="entry name" value="LRR_dom_sf"/>
</dbReference>
<reference evidence="1 2" key="2">
    <citation type="submission" date="2019-01" db="EMBL/GenBank/DDBJ databases">
        <title>The decoding of complex shrimp genome reveals the adaptation for benthos swimmer, frequently molting mechanism and breeding impact on genome.</title>
        <authorList>
            <person name="Sun Y."/>
            <person name="Gao Y."/>
            <person name="Yu Y."/>
        </authorList>
    </citation>
    <scope>NUCLEOTIDE SEQUENCE [LARGE SCALE GENOMIC DNA]</scope>
    <source>
        <tissue evidence="1">Muscle</tissue>
    </source>
</reference>
<dbReference type="GO" id="GO:0031146">
    <property type="term" value="P:SCF-dependent proteasomal ubiquitin-dependent protein catabolic process"/>
    <property type="evidence" value="ECO:0007669"/>
    <property type="project" value="TreeGrafter"/>
</dbReference>
<dbReference type="Proteomes" id="UP000283509">
    <property type="component" value="Unassembled WGS sequence"/>
</dbReference>
<keyword evidence="2" id="KW-1185">Reference proteome</keyword>
<organism evidence="1 2">
    <name type="scientific">Penaeus vannamei</name>
    <name type="common">Whiteleg shrimp</name>
    <name type="synonym">Litopenaeus vannamei</name>
    <dbReference type="NCBI Taxonomy" id="6689"/>
    <lineage>
        <taxon>Eukaryota</taxon>
        <taxon>Metazoa</taxon>
        <taxon>Ecdysozoa</taxon>
        <taxon>Arthropoda</taxon>
        <taxon>Crustacea</taxon>
        <taxon>Multicrustacea</taxon>
        <taxon>Malacostraca</taxon>
        <taxon>Eumalacostraca</taxon>
        <taxon>Eucarida</taxon>
        <taxon>Decapoda</taxon>
        <taxon>Dendrobranchiata</taxon>
        <taxon>Penaeoidea</taxon>
        <taxon>Penaeidae</taxon>
        <taxon>Penaeus</taxon>
    </lineage>
</organism>
<evidence type="ECO:0000313" key="2">
    <source>
        <dbReference type="Proteomes" id="UP000283509"/>
    </source>
</evidence>